<evidence type="ECO:0000256" key="2">
    <source>
        <dbReference type="ARBA" id="ARBA00022801"/>
    </source>
</evidence>
<dbReference type="SUPFAM" id="SSF53474">
    <property type="entry name" value="alpha/beta-Hydrolases"/>
    <property type="match status" value="1"/>
</dbReference>
<sequence length="384" mass="42161">MSSPLRTRHPVKFLYTAWFVASLPLRLLATLVYYLPSATRSSRTYRQAVATKLVQLWITFATAVEFRKPPSLEPGADKSRFVLLDPDQIDPSNASQVGVLTVDPAIRPAPIAGFWYESPPPPDETPALTVLHFHGGAFVLGGARPADAGCGPLALSRRLECPVLMPEYRLSNSRDRTACFPAALQDSVTAYTYLLNTLRMRPEDVVLSGDSAGGNLVLALLRYLEDPEGGKKARLPLPRAALLWGPWVNLDVPGSQMDRHRNIPTDFIFGALGDWGVRCYVPGGWDVHHQHYAYVAPLGRELFTKVPLFVQTGTGEVLYDSHVEFAQNAREKGCKVELVEIPKAPHDTFLGGDFLGFGDEQEDAIDQAAKVVEEGGRRLESSAA</sequence>
<gene>
    <name evidence="6" type="ORF">G6O67_007909</name>
</gene>
<evidence type="ECO:0000313" key="6">
    <source>
        <dbReference type="EMBL" id="KAF4504459.1"/>
    </source>
</evidence>
<organism evidence="6 7">
    <name type="scientific">Ophiocordyceps sinensis</name>
    <dbReference type="NCBI Taxonomy" id="72228"/>
    <lineage>
        <taxon>Eukaryota</taxon>
        <taxon>Fungi</taxon>
        <taxon>Dikarya</taxon>
        <taxon>Ascomycota</taxon>
        <taxon>Pezizomycotina</taxon>
        <taxon>Sordariomycetes</taxon>
        <taxon>Hypocreomycetidae</taxon>
        <taxon>Hypocreales</taxon>
        <taxon>Ophiocordycipitaceae</taxon>
        <taxon>Ophiocordyceps</taxon>
    </lineage>
</organism>
<dbReference type="Gene3D" id="3.40.50.1820">
    <property type="entry name" value="alpha/beta hydrolase"/>
    <property type="match status" value="1"/>
</dbReference>
<feature type="active site" evidence="3">
    <location>
        <position position="211"/>
    </location>
</feature>
<dbReference type="InterPro" id="IPR029058">
    <property type="entry name" value="AB_hydrolase_fold"/>
</dbReference>
<keyword evidence="2" id="KW-0378">Hydrolase</keyword>
<dbReference type="PANTHER" id="PTHR48081:SF17">
    <property type="entry name" value="ALPHA_BETA HYDROLASE FOLD-3 DOMAIN-CONTAINING PROTEIN"/>
    <property type="match status" value="1"/>
</dbReference>
<dbReference type="Proteomes" id="UP000557566">
    <property type="component" value="Unassembled WGS sequence"/>
</dbReference>
<keyword evidence="4" id="KW-0472">Membrane</keyword>
<feature type="transmembrane region" description="Helical" evidence="4">
    <location>
        <begin position="12"/>
        <end position="35"/>
    </location>
</feature>
<evidence type="ECO:0000256" key="4">
    <source>
        <dbReference type="SAM" id="Phobius"/>
    </source>
</evidence>
<evidence type="ECO:0000313" key="7">
    <source>
        <dbReference type="Proteomes" id="UP000557566"/>
    </source>
</evidence>
<keyword evidence="7" id="KW-1185">Reference proteome</keyword>
<feature type="domain" description="Alpha/beta hydrolase fold-3" evidence="5">
    <location>
        <begin position="130"/>
        <end position="348"/>
    </location>
</feature>
<keyword evidence="4" id="KW-1133">Transmembrane helix</keyword>
<evidence type="ECO:0000256" key="1">
    <source>
        <dbReference type="ARBA" id="ARBA00010515"/>
    </source>
</evidence>
<comment type="similarity">
    <text evidence="1">Belongs to the 'GDXG' lipolytic enzyme family.</text>
</comment>
<proteinExistence type="inferred from homology"/>
<dbReference type="EMBL" id="JAAVMX010000009">
    <property type="protein sequence ID" value="KAF4504459.1"/>
    <property type="molecule type" value="Genomic_DNA"/>
</dbReference>
<name>A0A8H4PKG9_9HYPO</name>
<reference evidence="6 7" key="1">
    <citation type="journal article" date="2020" name="Genome Biol. Evol.">
        <title>A new high-quality draft genome assembly of the Chinese cordyceps Ophiocordyceps sinensis.</title>
        <authorList>
            <person name="Shu R."/>
            <person name="Zhang J."/>
            <person name="Meng Q."/>
            <person name="Zhang H."/>
            <person name="Zhou G."/>
            <person name="Li M."/>
            <person name="Wu P."/>
            <person name="Zhao Y."/>
            <person name="Chen C."/>
            <person name="Qin Q."/>
        </authorList>
    </citation>
    <scope>NUCLEOTIDE SEQUENCE [LARGE SCALE GENOMIC DNA]</scope>
    <source>
        <strain evidence="6 7">IOZ07</strain>
    </source>
</reference>
<protein>
    <recommendedName>
        <fullName evidence="5">Alpha/beta hydrolase fold-3 domain-containing protein</fullName>
    </recommendedName>
</protein>
<keyword evidence="4" id="KW-0812">Transmembrane</keyword>
<evidence type="ECO:0000259" key="5">
    <source>
        <dbReference type="Pfam" id="PF07859"/>
    </source>
</evidence>
<dbReference type="PROSITE" id="PS01174">
    <property type="entry name" value="LIPASE_GDXG_SER"/>
    <property type="match status" value="1"/>
</dbReference>
<comment type="caution">
    <text evidence="6">The sequence shown here is derived from an EMBL/GenBank/DDBJ whole genome shotgun (WGS) entry which is preliminary data.</text>
</comment>
<dbReference type="AlphaFoldDB" id="A0A8H4PKG9"/>
<dbReference type="OrthoDB" id="2152029at2759"/>
<dbReference type="InterPro" id="IPR013094">
    <property type="entry name" value="AB_hydrolase_3"/>
</dbReference>
<dbReference type="InterPro" id="IPR033140">
    <property type="entry name" value="Lipase_GDXG_put_SER_AS"/>
</dbReference>
<dbReference type="Pfam" id="PF07859">
    <property type="entry name" value="Abhydrolase_3"/>
    <property type="match status" value="1"/>
</dbReference>
<dbReference type="PANTHER" id="PTHR48081">
    <property type="entry name" value="AB HYDROLASE SUPERFAMILY PROTEIN C4A8.06C"/>
    <property type="match status" value="1"/>
</dbReference>
<dbReference type="InterPro" id="IPR050300">
    <property type="entry name" value="GDXG_lipolytic_enzyme"/>
</dbReference>
<accession>A0A8H4PKG9</accession>
<evidence type="ECO:0000256" key="3">
    <source>
        <dbReference type="PROSITE-ProRule" id="PRU10038"/>
    </source>
</evidence>
<dbReference type="GO" id="GO:0016787">
    <property type="term" value="F:hydrolase activity"/>
    <property type="evidence" value="ECO:0007669"/>
    <property type="project" value="UniProtKB-KW"/>
</dbReference>